<dbReference type="AlphaFoldDB" id="A0A0F9NGF3"/>
<organism evidence="1">
    <name type="scientific">marine sediment metagenome</name>
    <dbReference type="NCBI Taxonomy" id="412755"/>
    <lineage>
        <taxon>unclassified sequences</taxon>
        <taxon>metagenomes</taxon>
        <taxon>ecological metagenomes</taxon>
    </lineage>
</organism>
<protein>
    <submittedName>
        <fullName evidence="1">Uncharacterized protein</fullName>
    </submittedName>
</protein>
<accession>A0A0F9NGF3</accession>
<sequence>MKKIVRLTTNGFTYEVDAVPIGMEGVVVKDISFRRDGYQGIFRGDNEEHYLIRIENALTEKDVIYKLIPANQMTELLFVEITEKEKKEDCETTTNDLTIANG</sequence>
<proteinExistence type="predicted"/>
<name>A0A0F9NGF3_9ZZZZ</name>
<gene>
    <name evidence="1" type="ORF">LCGC14_0969830</name>
</gene>
<comment type="caution">
    <text evidence="1">The sequence shown here is derived from an EMBL/GenBank/DDBJ whole genome shotgun (WGS) entry which is preliminary data.</text>
</comment>
<dbReference type="EMBL" id="LAZR01003562">
    <property type="protein sequence ID" value="KKN17034.1"/>
    <property type="molecule type" value="Genomic_DNA"/>
</dbReference>
<reference evidence="1" key="1">
    <citation type="journal article" date="2015" name="Nature">
        <title>Complex archaea that bridge the gap between prokaryotes and eukaryotes.</title>
        <authorList>
            <person name="Spang A."/>
            <person name="Saw J.H."/>
            <person name="Jorgensen S.L."/>
            <person name="Zaremba-Niedzwiedzka K."/>
            <person name="Martijn J."/>
            <person name="Lind A.E."/>
            <person name="van Eijk R."/>
            <person name="Schleper C."/>
            <person name="Guy L."/>
            <person name="Ettema T.J."/>
        </authorList>
    </citation>
    <scope>NUCLEOTIDE SEQUENCE</scope>
</reference>
<evidence type="ECO:0000313" key="1">
    <source>
        <dbReference type="EMBL" id="KKN17034.1"/>
    </source>
</evidence>